<keyword evidence="3" id="KW-0479">Metal-binding</keyword>
<feature type="compositionally biased region" description="Acidic residues" evidence="4">
    <location>
        <begin position="372"/>
        <end position="387"/>
    </location>
</feature>
<feature type="region of interest" description="Disordered" evidence="4">
    <location>
        <begin position="324"/>
        <end position="348"/>
    </location>
</feature>
<accession>A0A6G1SB49</accession>
<feature type="domain" description="C2H2-type" evidence="5">
    <location>
        <begin position="481"/>
        <end position="509"/>
    </location>
</feature>
<protein>
    <submittedName>
        <fullName evidence="6">Phosphopantothenoylcysteine decarboxylase</fullName>
    </submittedName>
</protein>
<dbReference type="InterPro" id="IPR036551">
    <property type="entry name" value="Flavin_trans-like"/>
</dbReference>
<dbReference type="GO" id="GO:0010181">
    <property type="term" value="F:FMN binding"/>
    <property type="evidence" value="ECO:0007669"/>
    <property type="project" value="TreeGrafter"/>
</dbReference>
<keyword evidence="3" id="KW-0863">Zinc-finger</keyword>
<feature type="region of interest" description="Disordered" evidence="4">
    <location>
        <begin position="274"/>
        <end position="308"/>
    </location>
</feature>
<evidence type="ECO:0000313" key="6">
    <source>
        <dbReference type="EMBL" id="MDE47163.1"/>
    </source>
</evidence>
<dbReference type="Pfam" id="PF02441">
    <property type="entry name" value="Flavoprotein"/>
    <property type="match status" value="1"/>
</dbReference>
<name>A0A6G1SB49_9ACAR</name>
<evidence type="ECO:0000256" key="4">
    <source>
        <dbReference type="SAM" id="MobiDB-lite"/>
    </source>
</evidence>
<dbReference type="AlphaFoldDB" id="A0A6G1SB49"/>
<dbReference type="SUPFAM" id="SSF52507">
    <property type="entry name" value="Homo-oligomeric flavin-containing Cys decarboxylases, HFCD"/>
    <property type="match status" value="1"/>
</dbReference>
<organism evidence="6">
    <name type="scientific">Aceria tosichella</name>
    <name type="common">wheat curl mite</name>
    <dbReference type="NCBI Taxonomy" id="561515"/>
    <lineage>
        <taxon>Eukaryota</taxon>
        <taxon>Metazoa</taxon>
        <taxon>Ecdysozoa</taxon>
        <taxon>Arthropoda</taxon>
        <taxon>Chelicerata</taxon>
        <taxon>Arachnida</taxon>
        <taxon>Acari</taxon>
        <taxon>Acariformes</taxon>
        <taxon>Trombidiformes</taxon>
        <taxon>Prostigmata</taxon>
        <taxon>Eupodina</taxon>
        <taxon>Eriophyoidea</taxon>
        <taxon>Eriophyidae</taxon>
        <taxon>Eriophyinae</taxon>
        <taxon>Aceriini</taxon>
        <taxon>Aceria</taxon>
    </lineage>
</organism>
<dbReference type="EMBL" id="GGYP01002392">
    <property type="protein sequence ID" value="MDE47163.1"/>
    <property type="molecule type" value="Transcribed_RNA"/>
</dbReference>
<comment type="similarity">
    <text evidence="2">Belongs to the HFCD (homooligomeric flavin containing Cys decarboxylase) superfamily.</text>
</comment>
<dbReference type="GO" id="GO:0015937">
    <property type="term" value="P:coenzyme A biosynthetic process"/>
    <property type="evidence" value="ECO:0007669"/>
    <property type="project" value="UniProtKB-KW"/>
</dbReference>
<dbReference type="PANTHER" id="PTHR14359:SF6">
    <property type="entry name" value="PHOSPHOPANTOTHENOYLCYSTEINE DECARBOXYLASE"/>
    <property type="match status" value="1"/>
</dbReference>
<evidence type="ECO:0000259" key="5">
    <source>
        <dbReference type="PROSITE" id="PS50157"/>
    </source>
</evidence>
<feature type="compositionally biased region" description="Low complexity" evidence="4">
    <location>
        <begin position="427"/>
        <end position="441"/>
    </location>
</feature>
<evidence type="ECO:0000256" key="1">
    <source>
        <dbReference type="ARBA" id="ARBA00022993"/>
    </source>
</evidence>
<feature type="region of interest" description="Disordered" evidence="4">
    <location>
        <begin position="372"/>
        <end position="450"/>
    </location>
</feature>
<evidence type="ECO:0000256" key="3">
    <source>
        <dbReference type="PROSITE-ProRule" id="PRU00042"/>
    </source>
</evidence>
<proteinExistence type="inferred from homology"/>
<dbReference type="Gene3D" id="3.30.160.60">
    <property type="entry name" value="Classic Zinc Finger"/>
    <property type="match status" value="1"/>
</dbReference>
<feature type="domain" description="C2H2-type" evidence="5">
    <location>
        <begin position="510"/>
        <end position="535"/>
    </location>
</feature>
<feature type="compositionally biased region" description="Polar residues" evidence="4">
    <location>
        <begin position="281"/>
        <end position="305"/>
    </location>
</feature>
<dbReference type="InterPro" id="IPR003382">
    <property type="entry name" value="Flavoprotein"/>
</dbReference>
<dbReference type="SMART" id="SM00355">
    <property type="entry name" value="ZnF_C2H2"/>
    <property type="match status" value="2"/>
</dbReference>
<dbReference type="InterPro" id="IPR036236">
    <property type="entry name" value="Znf_C2H2_sf"/>
</dbReference>
<reference evidence="6" key="1">
    <citation type="submission" date="2018-10" db="EMBL/GenBank/DDBJ databases">
        <title>Transcriptome assembly of Aceria tosichella (Wheat curl mite) Type 2.</title>
        <authorList>
            <person name="Scully E.D."/>
            <person name="Geib S.M."/>
            <person name="Palmer N.A."/>
            <person name="Gupta A.K."/>
            <person name="Sarath G."/>
            <person name="Tatineni S."/>
        </authorList>
    </citation>
    <scope>NUCLEOTIDE SEQUENCE</scope>
    <source>
        <strain evidence="6">LincolnNE</strain>
    </source>
</reference>
<dbReference type="GO" id="GO:0004633">
    <property type="term" value="F:phosphopantothenoylcysteine decarboxylase activity"/>
    <property type="evidence" value="ECO:0007669"/>
    <property type="project" value="TreeGrafter"/>
</dbReference>
<feature type="region of interest" description="Disordered" evidence="4">
    <location>
        <begin position="1"/>
        <end position="21"/>
    </location>
</feature>
<dbReference type="SUPFAM" id="SSF57667">
    <property type="entry name" value="beta-beta-alpha zinc fingers"/>
    <property type="match status" value="1"/>
</dbReference>
<sequence length="535" mass="59791">MNRTRKKEPPKQAPSSKSKPEKKNFNVLIAVTGSVATVKLIELIKKLKSLFPQTFVNRADTKTYEATISIRVLMTEHSKHFVNKSDIANCISGGSPIEVYDDTDEWSMWKKMGDPVLHIELRKWADLLVIAPLDANTMAKLANGICDNLLTCVVRAWDVAKKLIYCPAMNVHMYEHPITREQLGKLQSFGYLRVDCVEKRLACGDVGLGAMASVDTISDRVVENLLRPIPRLTSPIKSFLNIQPTYPIMSTNDTAASTSGTPSSAVNLMDRLRSSSGAGGQLTSRTTQSSRNSIVNSRNGISPGQSILCPPRCNNHLVAARNSPRLKNINSNANDTKKLVNASQPSKRSNLVKSLKNLKAINSDLSMNLNDDILDKDDDSEDDDNEFYPDASLDLNSNPEVDDSSYDLDPSRLLEQSLATDDDNSFGNGSRRGSLLLNNSSTTPNAPNWTSTLPRNETNFSPLFNTSKFLTMCYVRERNCFNCAICKNDYKNRKSMSRHLREQHVQGNIYKCIPCDVGFKRREKLMKHNRDKHQQ</sequence>
<dbReference type="GO" id="GO:0071513">
    <property type="term" value="C:phosphopantothenoylcysteine decarboxylase complex"/>
    <property type="evidence" value="ECO:0007669"/>
    <property type="project" value="TreeGrafter"/>
</dbReference>
<evidence type="ECO:0000256" key="2">
    <source>
        <dbReference type="ARBA" id="ARBA00038350"/>
    </source>
</evidence>
<dbReference type="PANTHER" id="PTHR14359">
    <property type="entry name" value="HOMO-OLIGOMERIC FLAVIN CONTAINING CYS DECARBOXYLASE FAMILY"/>
    <property type="match status" value="1"/>
</dbReference>
<dbReference type="PROSITE" id="PS00028">
    <property type="entry name" value="ZINC_FINGER_C2H2_1"/>
    <property type="match status" value="2"/>
</dbReference>
<dbReference type="InterPro" id="IPR013087">
    <property type="entry name" value="Znf_C2H2_type"/>
</dbReference>
<dbReference type="GO" id="GO:0008270">
    <property type="term" value="F:zinc ion binding"/>
    <property type="evidence" value="ECO:0007669"/>
    <property type="project" value="UniProtKB-KW"/>
</dbReference>
<keyword evidence="1" id="KW-0173">Coenzyme A biosynthesis</keyword>
<dbReference type="Gene3D" id="3.40.50.1950">
    <property type="entry name" value="Flavin prenyltransferase-like"/>
    <property type="match status" value="1"/>
</dbReference>
<gene>
    <name evidence="6" type="primary">PPCDC</name>
    <name evidence="6" type="ORF">g.11691</name>
</gene>
<dbReference type="PROSITE" id="PS50157">
    <property type="entry name" value="ZINC_FINGER_C2H2_2"/>
    <property type="match status" value="2"/>
</dbReference>
<keyword evidence="3" id="KW-0862">Zinc</keyword>